<organism evidence="2 3">
    <name type="scientific">Halohasta litorea</name>
    <dbReference type="NCBI Taxonomy" id="869891"/>
    <lineage>
        <taxon>Archaea</taxon>
        <taxon>Methanobacteriati</taxon>
        <taxon>Methanobacteriota</taxon>
        <taxon>Stenosarchaea group</taxon>
        <taxon>Halobacteria</taxon>
        <taxon>Halobacteriales</taxon>
        <taxon>Haloferacaceae</taxon>
        <taxon>Halohasta</taxon>
    </lineage>
</organism>
<evidence type="ECO:0000313" key="3">
    <source>
        <dbReference type="Proteomes" id="UP001597052"/>
    </source>
</evidence>
<dbReference type="Proteomes" id="UP001597052">
    <property type="component" value="Unassembled WGS sequence"/>
</dbReference>
<reference evidence="2 3" key="1">
    <citation type="journal article" date="2019" name="Int. J. Syst. Evol. Microbiol.">
        <title>The Global Catalogue of Microorganisms (GCM) 10K type strain sequencing project: providing services to taxonomists for standard genome sequencing and annotation.</title>
        <authorList>
            <consortium name="The Broad Institute Genomics Platform"/>
            <consortium name="The Broad Institute Genome Sequencing Center for Infectious Disease"/>
            <person name="Wu L."/>
            <person name="Ma J."/>
        </authorList>
    </citation>
    <scope>NUCLEOTIDE SEQUENCE [LARGE SCALE GENOMIC DNA]</scope>
    <source>
        <strain evidence="2 3">CGMCC 1.10593</strain>
    </source>
</reference>
<dbReference type="EMBL" id="JBHUDM010000001">
    <property type="protein sequence ID" value="MFD1640342.1"/>
    <property type="molecule type" value="Genomic_DNA"/>
</dbReference>
<gene>
    <name evidence="2" type="ORF">ACFSBW_00445</name>
</gene>
<accession>A0ABD6D2S3</accession>
<feature type="compositionally biased region" description="Acidic residues" evidence="1">
    <location>
        <begin position="30"/>
        <end position="49"/>
    </location>
</feature>
<comment type="caution">
    <text evidence="2">The sequence shown here is derived from an EMBL/GenBank/DDBJ whole genome shotgun (WGS) entry which is preliminary data.</text>
</comment>
<protein>
    <submittedName>
        <fullName evidence="2">Uncharacterized protein</fullName>
    </submittedName>
</protein>
<keyword evidence="3" id="KW-1185">Reference proteome</keyword>
<feature type="region of interest" description="Disordered" evidence="1">
    <location>
        <begin position="16"/>
        <end position="71"/>
    </location>
</feature>
<name>A0ABD6D2S3_9EURY</name>
<evidence type="ECO:0000256" key="1">
    <source>
        <dbReference type="SAM" id="MobiDB-lite"/>
    </source>
</evidence>
<proteinExistence type="predicted"/>
<sequence>MSLGLKIINGISKWIRDSVGSEAENRGENDADESDGNDTDGDETDDGSDDRDSPVCCSAASNTDLTVLDEQ</sequence>
<evidence type="ECO:0000313" key="2">
    <source>
        <dbReference type="EMBL" id="MFD1640342.1"/>
    </source>
</evidence>
<dbReference type="AlphaFoldDB" id="A0ABD6D2S3"/>
<dbReference type="RefSeq" id="WP_256397347.1">
    <property type="nucleotide sequence ID" value="NZ_JANHDJ010000007.1"/>
</dbReference>